<dbReference type="Gene3D" id="3.90.210.10">
    <property type="entry name" value="Heat-Labile Enterotoxin, subunit A"/>
    <property type="match status" value="1"/>
</dbReference>
<dbReference type="Proteomes" id="UP001163105">
    <property type="component" value="Unassembled WGS sequence"/>
</dbReference>
<feature type="compositionally biased region" description="Low complexity" evidence="5">
    <location>
        <begin position="179"/>
        <end position="205"/>
    </location>
</feature>
<evidence type="ECO:0000256" key="6">
    <source>
        <dbReference type="SAM" id="Phobius"/>
    </source>
</evidence>
<keyword evidence="2" id="KW-0732">Signal</keyword>
<proteinExistence type="predicted"/>
<keyword evidence="6" id="KW-1133">Transmembrane helix</keyword>
<accession>A0AB34FII7</accession>
<evidence type="ECO:0000313" key="7">
    <source>
        <dbReference type="EMBL" id="KAJ6438852.1"/>
    </source>
</evidence>
<dbReference type="PANTHER" id="PTHR16861">
    <property type="entry name" value="GLYCOPROTEIN 38"/>
    <property type="match status" value="1"/>
</dbReference>
<dbReference type="Pfam" id="PF01375">
    <property type="entry name" value="Enterotoxin_a"/>
    <property type="match status" value="1"/>
</dbReference>
<evidence type="ECO:0000256" key="3">
    <source>
        <dbReference type="ARBA" id="ARBA00023026"/>
    </source>
</evidence>
<keyword evidence="3" id="KW-0843">Virulence</keyword>
<feature type="compositionally biased region" description="Polar residues" evidence="5">
    <location>
        <begin position="823"/>
        <end position="844"/>
    </location>
</feature>
<feature type="region of interest" description="Disordered" evidence="5">
    <location>
        <begin position="823"/>
        <end position="855"/>
    </location>
</feature>
<feature type="compositionally biased region" description="Low complexity" evidence="5">
    <location>
        <begin position="64"/>
        <end position="73"/>
    </location>
</feature>
<evidence type="ECO:0000313" key="8">
    <source>
        <dbReference type="Proteomes" id="UP001163105"/>
    </source>
</evidence>
<evidence type="ECO:0000256" key="1">
    <source>
        <dbReference type="ARBA" id="ARBA00022656"/>
    </source>
</evidence>
<feature type="region of interest" description="Disordered" evidence="5">
    <location>
        <begin position="894"/>
        <end position="915"/>
    </location>
</feature>
<keyword evidence="6 7" id="KW-0812">Transmembrane</keyword>
<gene>
    <name evidence="7" type="ORF">O9K51_08253</name>
</gene>
<keyword evidence="4" id="KW-1015">Disulfide bond</keyword>
<dbReference type="EMBL" id="JAQHRD010000007">
    <property type="protein sequence ID" value="KAJ6438852.1"/>
    <property type="molecule type" value="Genomic_DNA"/>
</dbReference>
<evidence type="ECO:0000256" key="5">
    <source>
        <dbReference type="SAM" id="MobiDB-lite"/>
    </source>
</evidence>
<sequence length="1151" mass="124083">MARQGALAAPDPRSEYQQQQQQQQQHHHHHQQQRPHGEFQPATSPAAFSALPRSGNNGGGSGSGTNEASASSAGDDDKSIQPDKYTFYREGTPPLIDGSHGRDHGARGAYVQRGGADAYEYDYTYDRVAPPAPIPVATTCGLRRRTFWIVVAVAALLVVIGVGVGAGVGIGAGGKDKSPSSAASTTTSLTSGTATTSSASSPATASPTPFLACPAANNTKYTVPRTEKTFLRVCGIDYSGAGNAAELGNVWVAGMQECMASCAGYPGCTGCSWGVIEGDAGSDHRCWLKGKLGSSSAVRPGWDFAILHHISGTTTGMSRAGSGYVSTTVDINYARRFLQDYLGGRGYIYIIHVSANFIDVPGTLLQFYNHVGEAEFAALGGIQYRQVRGWIEFREGVEQPEVRNPDYDPRFDTATSAGAQFQLAGFPEHHRAWGLHPWSGYAICSNNQVSFKRQDDTKCRPTKSALDFASDFMAAVGKPSSKAPKCKTIDSLTVEAAIGDGLTDGTTDSVFLQLGGRKKELIFLFSDPGHGERTKTSVSLKTVFGEQKVPLARIDKVVIWQRTKPHPIASDDFTLKSTADPVFPNGFMHRFANINFLIVATARLYRHQRTPALLPTSFIHFKSTRHPRGHGFHVKYRAQDDAYCNFCTLNSRGNHGGPSWYEGCNIFNTETYCGEPLACLPRVTSYSDIEGGYFFYSPGLSCPSSWRTVATATAGGDGRGGTVVNGIRVDTLLEGETAAVCCPQNFTYMTDPTSTASCVQHVTTNPFFYQSCGNGNTLTFVKQDKIGSPTVVPTQSASGSSTWTIINTMIFAGVEMTAPTIQLNNRPQQSNTTVSTRGPQPTGQGSASGGTIDSSSSSLSGGAIAGIVVGVVIALAAVGLALFFFMRRRKRNRLESNSPKTEDAQADDQAYQKPELSGVAVPKKPVQYGEMPAREEPRFELDAHELPVEADATAIFTSVPERLIELLTEHLPTSLTILRRLQFAARAAPSPTARVVFVADRDLPASEASPKPSKFTVVYGDYTNSADAQSFVYSTLEDKPTTTYPATERAEYEEQLLAVVKEMTGLRNGFDPECEYPTTVLVGSLHADVRAILEKTGRVHPRPTGAYDKWLFRVEDLPQAESPLPDGMHWDHASLSDCQVVVSRTDIPRTA</sequence>
<evidence type="ECO:0000256" key="4">
    <source>
        <dbReference type="ARBA" id="ARBA00023157"/>
    </source>
</evidence>
<dbReference type="GO" id="GO:0090729">
    <property type="term" value="F:toxin activity"/>
    <property type="evidence" value="ECO:0007669"/>
    <property type="project" value="UniProtKB-KW"/>
</dbReference>
<keyword evidence="6" id="KW-0472">Membrane</keyword>
<comment type="caution">
    <text evidence="7">The sequence shown here is derived from an EMBL/GenBank/DDBJ whole genome shotgun (WGS) entry which is preliminary data.</text>
</comment>
<reference evidence="7" key="1">
    <citation type="submission" date="2023-01" db="EMBL/GenBank/DDBJ databases">
        <title>The growth and conidiation of Purpureocillium lavendulum are regulated by nitrogen source and histone H3K14 acetylation.</title>
        <authorList>
            <person name="Tang P."/>
            <person name="Han J."/>
            <person name="Zhang C."/>
            <person name="Tang P."/>
            <person name="Qi F."/>
            <person name="Zhang K."/>
            <person name="Liang L."/>
        </authorList>
    </citation>
    <scope>NUCLEOTIDE SEQUENCE</scope>
    <source>
        <strain evidence="7">YMF1.00683</strain>
    </source>
</reference>
<dbReference type="CDD" id="cd12087">
    <property type="entry name" value="TM_EGFR-like"/>
    <property type="match status" value="1"/>
</dbReference>
<feature type="region of interest" description="Disordered" evidence="5">
    <location>
        <begin position="173"/>
        <end position="205"/>
    </location>
</feature>
<feature type="transmembrane region" description="Helical" evidence="6">
    <location>
        <begin position="863"/>
        <end position="885"/>
    </location>
</feature>
<dbReference type="InterPro" id="IPR001144">
    <property type="entry name" value="Enterotoxin_A"/>
</dbReference>
<dbReference type="PANTHER" id="PTHR16861:SF4">
    <property type="entry name" value="SH3 DOMAIN PROTEIN (AFU_ORTHOLOGUE AFUA_1G13610)"/>
    <property type="match status" value="1"/>
</dbReference>
<evidence type="ECO:0000256" key="2">
    <source>
        <dbReference type="ARBA" id="ARBA00022729"/>
    </source>
</evidence>
<protein>
    <submittedName>
        <fullName evidence="7">Transmembrane alpha-helix domain-containing protein</fullName>
    </submittedName>
</protein>
<organism evidence="7 8">
    <name type="scientific">Purpureocillium lavendulum</name>
    <dbReference type="NCBI Taxonomy" id="1247861"/>
    <lineage>
        <taxon>Eukaryota</taxon>
        <taxon>Fungi</taxon>
        <taxon>Dikarya</taxon>
        <taxon>Ascomycota</taxon>
        <taxon>Pezizomycotina</taxon>
        <taxon>Sordariomycetes</taxon>
        <taxon>Hypocreomycetidae</taxon>
        <taxon>Hypocreales</taxon>
        <taxon>Ophiocordycipitaceae</taxon>
        <taxon>Purpureocillium</taxon>
    </lineage>
</organism>
<keyword evidence="1" id="KW-0800">Toxin</keyword>
<feature type="transmembrane region" description="Helical" evidence="6">
    <location>
        <begin position="147"/>
        <end position="172"/>
    </location>
</feature>
<name>A0AB34FII7_9HYPO</name>
<keyword evidence="8" id="KW-1185">Reference proteome</keyword>
<dbReference type="AlphaFoldDB" id="A0AB34FII7"/>
<feature type="region of interest" description="Disordered" evidence="5">
    <location>
        <begin position="1"/>
        <end position="108"/>
    </location>
</feature>
<dbReference type="SUPFAM" id="SSF56399">
    <property type="entry name" value="ADP-ribosylation"/>
    <property type="match status" value="1"/>
</dbReference>